<evidence type="ECO:0000313" key="1">
    <source>
        <dbReference type="EMBL" id="CAD8524712.1"/>
    </source>
</evidence>
<protein>
    <submittedName>
        <fullName evidence="1">Uncharacterized protein</fullName>
    </submittedName>
</protein>
<reference evidence="1" key="1">
    <citation type="submission" date="2021-01" db="EMBL/GenBank/DDBJ databases">
        <authorList>
            <person name="Corre E."/>
            <person name="Pelletier E."/>
            <person name="Niang G."/>
            <person name="Scheremetjew M."/>
            <person name="Finn R."/>
            <person name="Kale V."/>
            <person name="Holt S."/>
            <person name="Cochrane G."/>
            <person name="Meng A."/>
            <person name="Brown T."/>
            <person name="Cohen L."/>
        </authorList>
    </citation>
    <scope>NUCLEOTIDE SEQUENCE</scope>
    <source>
        <strain evidence="1">RCC1130</strain>
    </source>
</reference>
<accession>A0A7S0IKP8</accession>
<dbReference type="AlphaFoldDB" id="A0A7S0IKP8"/>
<gene>
    <name evidence="1" type="ORF">CLEP1334_LOCUS1209</name>
</gene>
<dbReference type="EMBL" id="HBER01002252">
    <property type="protein sequence ID" value="CAD8524712.1"/>
    <property type="molecule type" value="Transcribed_RNA"/>
</dbReference>
<name>A0A7S0IKP8_9EUKA</name>
<proteinExistence type="predicted"/>
<organism evidence="1">
    <name type="scientific">Calcidiscus leptoporus</name>
    <dbReference type="NCBI Taxonomy" id="127549"/>
    <lineage>
        <taxon>Eukaryota</taxon>
        <taxon>Haptista</taxon>
        <taxon>Haptophyta</taxon>
        <taxon>Prymnesiophyceae</taxon>
        <taxon>Coccolithales</taxon>
        <taxon>Calcidiscaceae</taxon>
        <taxon>Calcidiscus</taxon>
    </lineage>
</organism>
<sequence>MLLAIVGGSVSAAYSPSAAAHRLAADSAASAFAHAAVEPRLSAALGDPARPTFPPKWTAQTTVISSVNGVVQTPFVPGLDTSVVINDDDAQRRAQVTRTFFPFAPLEFEGTPLSWLNMTQYLTADYWGMEMNGETLDGSIYPQVFHSQFSWMQAARYAGSATLNGTAADVWSLGSPGANLTLMVTRSGLPLFEHISSVYPGVGIYETNTTFSGFTAGADDSVWDGYDAAVFKKPPVCPLPADGLPAPLNKTFYIFHPKANFNITMQDLGDAQGDVLFVCSDVLTNQSTSVDSHYQWISAWSVELVPRWGQYQNCNGYPPKCLGAENFWVGHEAPDALGLPMGGQCISNAKVGEWYSLPAGGKCVGAARPGDGSCTWRATRVKTIDSHCLFEEVSPSFKSACSAEQRAPFEKATVVFEQAFASGDVARGGCPALAVEPAHEMRGAVA</sequence>